<dbReference type="InterPro" id="IPR036390">
    <property type="entry name" value="WH_DNA-bd_sf"/>
</dbReference>
<evidence type="ECO:0000313" key="3">
    <source>
        <dbReference type="Proteomes" id="UP000242015"/>
    </source>
</evidence>
<reference evidence="2 3" key="1">
    <citation type="submission" date="2017-04" db="EMBL/GenBank/DDBJ databases">
        <title>Novel microbial lineages endemic to geothermal iron-oxide mats fill important gaps in the evolutionary history of Archaea.</title>
        <authorList>
            <person name="Jay Z.J."/>
            <person name="Beam J.P."/>
            <person name="Dlakic M."/>
            <person name="Rusch D.B."/>
            <person name="Kozubal M.A."/>
            <person name="Inskeep W.P."/>
        </authorList>
    </citation>
    <scope>NUCLEOTIDE SEQUENCE [LARGE SCALE GENOMIC DNA]</scope>
    <source>
        <strain evidence="2">BE_D</strain>
    </source>
</reference>
<protein>
    <submittedName>
        <fullName evidence="2">Uncharacterized protein</fullName>
    </submittedName>
</protein>
<keyword evidence="1" id="KW-0472">Membrane</keyword>
<gene>
    <name evidence="2" type="ORF">B9Q04_18600</name>
</gene>
<name>A0A2R6C532_9ARCH</name>
<comment type="caution">
    <text evidence="2">The sequence shown here is derived from an EMBL/GenBank/DDBJ whole genome shotgun (WGS) entry which is preliminary data.</text>
</comment>
<organism evidence="2 3">
    <name type="scientific">Candidatus Marsarchaeota G2 archaeon BE_D</name>
    <dbReference type="NCBI Taxonomy" id="1978158"/>
    <lineage>
        <taxon>Archaea</taxon>
        <taxon>Candidatus Marsarchaeota</taxon>
        <taxon>Candidatus Marsarchaeota group 2</taxon>
    </lineage>
</organism>
<evidence type="ECO:0000256" key="1">
    <source>
        <dbReference type="SAM" id="Phobius"/>
    </source>
</evidence>
<keyword evidence="1" id="KW-1133">Transmembrane helix</keyword>
<proteinExistence type="predicted"/>
<accession>A0A2R6C532</accession>
<keyword evidence="1" id="KW-0812">Transmembrane</keyword>
<dbReference type="InterPro" id="IPR036388">
    <property type="entry name" value="WH-like_DNA-bd_sf"/>
</dbReference>
<feature type="transmembrane region" description="Helical" evidence="1">
    <location>
        <begin position="74"/>
        <end position="99"/>
    </location>
</feature>
<dbReference type="Gene3D" id="1.10.10.10">
    <property type="entry name" value="Winged helix-like DNA-binding domain superfamily/Winged helix DNA-binding domain"/>
    <property type="match status" value="1"/>
</dbReference>
<dbReference type="AlphaFoldDB" id="A0A2R6C532"/>
<dbReference type="SUPFAM" id="SSF46785">
    <property type="entry name" value="Winged helix' DNA-binding domain"/>
    <property type="match status" value="1"/>
</dbReference>
<evidence type="ECO:0000313" key="2">
    <source>
        <dbReference type="EMBL" id="PSO05826.1"/>
    </source>
</evidence>
<sequence>MVDLKPSQEEVLYYLVTRGGWEGSISALSRQLGYHSDSTVNQALNYLIREGYVAQKRAGRGWRYKPTLKGLRHAGYAAFPGYMVLLLTVSGGLIPIYWAALSLRGLPVTPFPLALFGCVNLVGAVLVWAMFRRLADTHFMGRRRHPPQLGEGLSDSQRIV</sequence>
<feature type="transmembrane region" description="Helical" evidence="1">
    <location>
        <begin position="111"/>
        <end position="131"/>
    </location>
</feature>
<dbReference type="Proteomes" id="UP000242015">
    <property type="component" value="Unassembled WGS sequence"/>
</dbReference>
<dbReference type="EMBL" id="NEXF01000649">
    <property type="protein sequence ID" value="PSO05826.1"/>
    <property type="molecule type" value="Genomic_DNA"/>
</dbReference>